<evidence type="ECO:0000313" key="3">
    <source>
        <dbReference type="Proteomes" id="UP000005926"/>
    </source>
</evidence>
<feature type="transmembrane region" description="Helical" evidence="1">
    <location>
        <begin position="87"/>
        <end position="107"/>
    </location>
</feature>
<dbReference type="eggNOG" id="COG1950">
    <property type="taxonomic scope" value="Bacteria"/>
</dbReference>
<keyword evidence="1" id="KW-1133">Transmembrane helix</keyword>
<name>C8NGK8_9LACT</name>
<keyword evidence="3" id="KW-1185">Reference proteome</keyword>
<dbReference type="EMBL" id="ACKZ01000020">
    <property type="protein sequence ID" value="EEW36835.1"/>
    <property type="molecule type" value="Genomic_DNA"/>
</dbReference>
<keyword evidence="1" id="KW-0472">Membrane</keyword>
<organism evidence="2 3">
    <name type="scientific">Granulicatella adiacens ATCC 49175</name>
    <dbReference type="NCBI Taxonomy" id="638301"/>
    <lineage>
        <taxon>Bacteria</taxon>
        <taxon>Bacillati</taxon>
        <taxon>Bacillota</taxon>
        <taxon>Bacilli</taxon>
        <taxon>Lactobacillales</taxon>
        <taxon>Carnobacteriaceae</taxon>
        <taxon>Granulicatella</taxon>
    </lineage>
</organism>
<comment type="caution">
    <text evidence="2">The sequence shown here is derived from an EMBL/GenBank/DDBJ whole genome shotgun (WGS) entry which is preliminary data.</text>
</comment>
<protein>
    <recommendedName>
        <fullName evidence="4">Phage holin family protein</fullName>
    </recommendedName>
</protein>
<dbReference type="HOGENOM" id="CLU_120441_1_1_9"/>
<gene>
    <name evidence="2" type="ORF">HMPREF0444_1053</name>
</gene>
<dbReference type="PANTHER" id="PTHR37309">
    <property type="entry name" value="SLR0284 PROTEIN"/>
    <property type="match status" value="1"/>
</dbReference>
<evidence type="ECO:0000256" key="1">
    <source>
        <dbReference type="SAM" id="Phobius"/>
    </source>
</evidence>
<evidence type="ECO:0008006" key="4">
    <source>
        <dbReference type="Google" id="ProtNLM"/>
    </source>
</evidence>
<dbReference type="STRING" id="638301.HMPREF0444_1053"/>
<dbReference type="AlphaFoldDB" id="C8NGK8"/>
<keyword evidence="1" id="KW-0812">Transmembrane</keyword>
<dbReference type="Proteomes" id="UP000005926">
    <property type="component" value="Unassembled WGS sequence"/>
</dbReference>
<feature type="transmembrane region" description="Helical" evidence="1">
    <location>
        <begin position="7"/>
        <end position="25"/>
    </location>
</feature>
<reference evidence="2 3" key="1">
    <citation type="submission" date="2009-08" db="EMBL/GenBank/DDBJ databases">
        <authorList>
            <person name="Muzny D."/>
            <person name="Qin X."/>
            <person name="Deng J."/>
            <person name="Jiang H."/>
            <person name="Liu Y."/>
            <person name="Qu J."/>
            <person name="Song X.-Z."/>
            <person name="Zhang L."/>
            <person name="Thornton R."/>
            <person name="Coyle M."/>
            <person name="Francisco L."/>
            <person name="Jackson L."/>
            <person name="Javaid M."/>
            <person name="Korchina V."/>
            <person name="Kovar C."/>
            <person name="Mata R."/>
            <person name="Mathew T."/>
            <person name="Ngo R."/>
            <person name="Nguyen L."/>
            <person name="Nguyen N."/>
            <person name="Okwuonu G."/>
            <person name="Ongeri F."/>
            <person name="Pham C."/>
            <person name="Simmons D."/>
            <person name="Wilczek-Boney K."/>
            <person name="Hale W."/>
            <person name="Jakkamsetti A."/>
            <person name="Pham P."/>
            <person name="Ruth R."/>
            <person name="San Lucas F."/>
            <person name="Warren J."/>
            <person name="Zhang J."/>
            <person name="Zhao Z."/>
            <person name="Zhou C."/>
            <person name="Zhu D."/>
            <person name="Lee S."/>
            <person name="Bess C."/>
            <person name="Blankenburg K."/>
            <person name="Forbes L."/>
            <person name="Fu Q."/>
            <person name="Gubbala S."/>
            <person name="Hirani K."/>
            <person name="Jayaseelan J.C."/>
            <person name="Lara F."/>
            <person name="Munidasa M."/>
            <person name="Palculict T."/>
            <person name="Patil S."/>
            <person name="Pu L.-L."/>
            <person name="Saada N."/>
            <person name="Tang L."/>
            <person name="Weissenberger G."/>
            <person name="Zhu Y."/>
            <person name="Hemphill L."/>
            <person name="Shang Y."/>
            <person name="Youmans B."/>
            <person name="Ayvaz T."/>
            <person name="Ross M."/>
            <person name="Santibanez J."/>
            <person name="Aqrawi P."/>
            <person name="Gross S."/>
            <person name="Joshi V."/>
            <person name="Fowler G."/>
            <person name="Nazareth L."/>
            <person name="Reid J."/>
            <person name="Worley K."/>
            <person name="Petrosino J."/>
            <person name="Highlander S."/>
            <person name="Gibbs R."/>
        </authorList>
    </citation>
    <scope>NUCLEOTIDE SEQUENCE [LARGE SCALE GENOMIC DNA]</scope>
    <source>
        <strain evidence="2 3">ATCC 49175</strain>
    </source>
</reference>
<dbReference type="GeneID" id="78411810"/>
<accession>C8NGK8</accession>
<evidence type="ECO:0000313" key="2">
    <source>
        <dbReference type="EMBL" id="EEW36835.1"/>
    </source>
</evidence>
<dbReference type="Pfam" id="PF04020">
    <property type="entry name" value="Phage_holin_4_2"/>
    <property type="match status" value="1"/>
</dbReference>
<dbReference type="PANTHER" id="PTHR37309:SF1">
    <property type="entry name" value="SLR0284 PROTEIN"/>
    <property type="match status" value="1"/>
</dbReference>
<proteinExistence type="predicted"/>
<feature type="transmembrane region" description="Helical" evidence="1">
    <location>
        <begin position="60"/>
        <end position="81"/>
    </location>
</feature>
<dbReference type="InterPro" id="IPR007165">
    <property type="entry name" value="Phage_holin_4_2"/>
</dbReference>
<sequence>MSFTKKIAINTLGFLVIAWFVPQFYVTNWVAALIASIVLAVLNLFVKPILFLLTLPVTIVTFGCFSFVLNAMMLSITSWFVGPGFSFSSPVITLVVSILLTIFQRFVENLTD</sequence>
<dbReference type="RefSeq" id="WP_005607175.1">
    <property type="nucleotide sequence ID" value="NZ_CP102283.1"/>
</dbReference>